<evidence type="ECO:0000313" key="2">
    <source>
        <dbReference type="Proteomes" id="UP000308652"/>
    </source>
</evidence>
<evidence type="ECO:0000313" key="1">
    <source>
        <dbReference type="EMBL" id="TFK38089.1"/>
    </source>
</evidence>
<accession>A0A5C3LXW8</accession>
<protein>
    <submittedName>
        <fullName evidence="1">Uncharacterized protein</fullName>
    </submittedName>
</protein>
<dbReference type="AlphaFoldDB" id="A0A5C3LXW8"/>
<name>A0A5C3LXW8_9AGAR</name>
<dbReference type="Proteomes" id="UP000308652">
    <property type="component" value="Unassembled WGS sequence"/>
</dbReference>
<keyword evidence="2" id="KW-1185">Reference proteome</keyword>
<sequence>MQTLSCPTPLADNRFSQLIELRKFYILSWTTHKYPGLLRSVSLKSYQFAQHTSFPPASRA</sequence>
<reference evidence="1 2" key="1">
    <citation type="journal article" date="2019" name="Nat. Ecol. Evol.">
        <title>Megaphylogeny resolves global patterns of mushroom evolution.</title>
        <authorList>
            <person name="Varga T."/>
            <person name="Krizsan K."/>
            <person name="Foldi C."/>
            <person name="Dima B."/>
            <person name="Sanchez-Garcia M."/>
            <person name="Sanchez-Ramirez S."/>
            <person name="Szollosi G.J."/>
            <person name="Szarkandi J.G."/>
            <person name="Papp V."/>
            <person name="Albert L."/>
            <person name="Andreopoulos W."/>
            <person name="Angelini C."/>
            <person name="Antonin V."/>
            <person name="Barry K.W."/>
            <person name="Bougher N.L."/>
            <person name="Buchanan P."/>
            <person name="Buyck B."/>
            <person name="Bense V."/>
            <person name="Catcheside P."/>
            <person name="Chovatia M."/>
            <person name="Cooper J."/>
            <person name="Damon W."/>
            <person name="Desjardin D."/>
            <person name="Finy P."/>
            <person name="Geml J."/>
            <person name="Haridas S."/>
            <person name="Hughes K."/>
            <person name="Justo A."/>
            <person name="Karasinski D."/>
            <person name="Kautmanova I."/>
            <person name="Kiss B."/>
            <person name="Kocsube S."/>
            <person name="Kotiranta H."/>
            <person name="LaButti K.M."/>
            <person name="Lechner B.E."/>
            <person name="Liimatainen K."/>
            <person name="Lipzen A."/>
            <person name="Lukacs Z."/>
            <person name="Mihaltcheva S."/>
            <person name="Morgado L.N."/>
            <person name="Niskanen T."/>
            <person name="Noordeloos M.E."/>
            <person name="Ohm R.A."/>
            <person name="Ortiz-Santana B."/>
            <person name="Ovrebo C."/>
            <person name="Racz N."/>
            <person name="Riley R."/>
            <person name="Savchenko A."/>
            <person name="Shiryaev A."/>
            <person name="Soop K."/>
            <person name="Spirin V."/>
            <person name="Szebenyi C."/>
            <person name="Tomsovsky M."/>
            <person name="Tulloss R.E."/>
            <person name="Uehling J."/>
            <person name="Grigoriev I.V."/>
            <person name="Vagvolgyi C."/>
            <person name="Papp T."/>
            <person name="Martin F.M."/>
            <person name="Miettinen O."/>
            <person name="Hibbett D.S."/>
            <person name="Nagy L.G."/>
        </authorList>
    </citation>
    <scope>NUCLEOTIDE SEQUENCE [LARGE SCALE GENOMIC DNA]</scope>
    <source>
        <strain evidence="1 2">CBS 166.37</strain>
    </source>
</reference>
<dbReference type="EMBL" id="ML213604">
    <property type="protein sequence ID" value="TFK38089.1"/>
    <property type="molecule type" value="Genomic_DNA"/>
</dbReference>
<gene>
    <name evidence="1" type="ORF">BDQ12DRAFT_683957</name>
</gene>
<proteinExistence type="predicted"/>
<organism evidence="1 2">
    <name type="scientific">Crucibulum laeve</name>
    <dbReference type="NCBI Taxonomy" id="68775"/>
    <lineage>
        <taxon>Eukaryota</taxon>
        <taxon>Fungi</taxon>
        <taxon>Dikarya</taxon>
        <taxon>Basidiomycota</taxon>
        <taxon>Agaricomycotina</taxon>
        <taxon>Agaricomycetes</taxon>
        <taxon>Agaricomycetidae</taxon>
        <taxon>Agaricales</taxon>
        <taxon>Agaricineae</taxon>
        <taxon>Nidulariaceae</taxon>
        <taxon>Crucibulum</taxon>
    </lineage>
</organism>